<dbReference type="EMBL" id="CP018092">
    <property type="protein sequence ID" value="ATS18822.1"/>
    <property type="molecule type" value="Genomic_DNA"/>
</dbReference>
<keyword evidence="9 12" id="KW-0368">Histidine biosynthesis</keyword>
<dbReference type="GO" id="GO:0000105">
    <property type="term" value="P:L-histidine biosynthetic process"/>
    <property type="evidence" value="ECO:0007669"/>
    <property type="project" value="UniProtKB-UniRule"/>
</dbReference>
<evidence type="ECO:0000256" key="7">
    <source>
        <dbReference type="ARBA" id="ARBA00022490"/>
    </source>
</evidence>
<evidence type="ECO:0000256" key="14">
    <source>
        <dbReference type="RuleBase" id="RU003658"/>
    </source>
</evidence>
<comment type="catalytic activity">
    <reaction evidence="1 12 14">
        <text>1-(5-phospho-beta-D-ribosyl)-5-[(5-phospho-beta-D-ribosylamino)methylideneamino]imidazole-4-carboxamide = 5-[(5-phospho-1-deoxy-D-ribulos-1-ylimino)methylamino]-1-(5-phospho-beta-D-ribosyl)imidazole-4-carboxamide</text>
        <dbReference type="Rhea" id="RHEA:15469"/>
        <dbReference type="ChEBI" id="CHEBI:58435"/>
        <dbReference type="ChEBI" id="CHEBI:58525"/>
        <dbReference type="EC" id="5.3.1.16"/>
    </reaction>
</comment>
<feature type="active site" description="Proton donor" evidence="12">
    <location>
        <position position="129"/>
    </location>
</feature>
<dbReference type="AlphaFoldDB" id="A0A2D2Q2S2"/>
<dbReference type="InterPro" id="IPR011060">
    <property type="entry name" value="RibuloseP-bd_barrel"/>
</dbReference>
<evidence type="ECO:0000256" key="1">
    <source>
        <dbReference type="ARBA" id="ARBA00000901"/>
    </source>
</evidence>
<comment type="similarity">
    <text evidence="4 12 13">Belongs to the HisA/HisF family.</text>
</comment>
<dbReference type="SUPFAM" id="SSF51366">
    <property type="entry name" value="Ribulose-phoshate binding barrel"/>
    <property type="match status" value="1"/>
</dbReference>
<dbReference type="GO" id="GO:0005737">
    <property type="term" value="C:cytoplasm"/>
    <property type="evidence" value="ECO:0007669"/>
    <property type="project" value="UniProtKB-SubCell"/>
</dbReference>
<evidence type="ECO:0000256" key="9">
    <source>
        <dbReference type="ARBA" id="ARBA00023102"/>
    </source>
</evidence>
<dbReference type="InterPro" id="IPR006062">
    <property type="entry name" value="His_biosynth"/>
</dbReference>
<reference evidence="15 16" key="1">
    <citation type="submission" date="2016-11" db="EMBL/GenBank/DDBJ databases">
        <title>Complete genome sequence of thermophilic cyanobacteria strain Synechococcus sp. PCC6715.</title>
        <authorList>
            <person name="Tang J."/>
            <person name="Daroch M."/>
            <person name="Liang Y."/>
            <person name="Jiang D."/>
            <person name="Shah M."/>
        </authorList>
    </citation>
    <scope>NUCLEOTIDE SEQUENCE [LARGE SCALE GENOMIC DNA]</scope>
    <source>
        <strain evidence="15 16">PCC 6715</strain>
    </source>
</reference>
<dbReference type="PANTHER" id="PTHR43090:SF2">
    <property type="entry name" value="1-(5-PHOSPHORIBOSYL)-5-[(5-PHOSPHORIBOSYLAMINO)METHYLIDENEAMINO] IMIDAZOLE-4-CARBOXAMIDE ISOMERASE"/>
    <property type="match status" value="1"/>
</dbReference>
<comment type="pathway">
    <text evidence="3 12 14">Amino-acid biosynthesis; L-histidine biosynthesis; L-histidine from 5-phospho-alpha-D-ribose 1-diphosphate: step 4/9.</text>
</comment>
<dbReference type="InterPro" id="IPR013785">
    <property type="entry name" value="Aldolase_TIM"/>
</dbReference>
<dbReference type="InterPro" id="IPR044524">
    <property type="entry name" value="Isoase_HisA-like"/>
</dbReference>
<evidence type="ECO:0000256" key="6">
    <source>
        <dbReference type="ARBA" id="ARBA00018464"/>
    </source>
</evidence>
<dbReference type="InterPro" id="IPR023016">
    <property type="entry name" value="HisA/PriA"/>
</dbReference>
<feature type="active site" description="Proton acceptor" evidence="12">
    <location>
        <position position="8"/>
    </location>
</feature>
<sequence>MDVIPAIDLLGGQCVRLFQGDYNQVEVFETDPVRMAQHWQALGAPRLHVVDLDGAKTGEPTNYPIITAIVAALEIPVQVGGGVRSRQAVTDLLSLGVDRVILGTIALEDPHLVAEVAAEFPERIWVGLDARQGYVATRGWLDTSTILATDLAQQMAAVGVAGFIYTDIQRDGTLQGPNIDALRQLLAASDRPVIASGGVSSLTDILSLLALEPQGLTGAIVGKALYTGAVDLKEALRAVGQGRWQDVPPHLGTSTWA</sequence>
<evidence type="ECO:0000256" key="4">
    <source>
        <dbReference type="ARBA" id="ARBA00009667"/>
    </source>
</evidence>
<dbReference type="Proteomes" id="UP000231057">
    <property type="component" value="Chromosome"/>
</dbReference>
<dbReference type="InterPro" id="IPR006063">
    <property type="entry name" value="HisA_bact_arch"/>
</dbReference>
<dbReference type="FunFam" id="3.20.20.70:FF:000009">
    <property type="entry name" value="1-(5-phosphoribosyl)-5-[(5-phosphoribosylamino)methylideneamino] imidazole-4-carboxamide isomerase"/>
    <property type="match status" value="1"/>
</dbReference>
<evidence type="ECO:0000256" key="13">
    <source>
        <dbReference type="RuleBase" id="RU003657"/>
    </source>
</evidence>
<keyword evidence="10 12" id="KW-0413">Isomerase</keyword>
<evidence type="ECO:0000256" key="2">
    <source>
        <dbReference type="ARBA" id="ARBA00004496"/>
    </source>
</evidence>
<evidence type="ECO:0000256" key="3">
    <source>
        <dbReference type="ARBA" id="ARBA00005133"/>
    </source>
</evidence>
<protein>
    <recommendedName>
        <fullName evidence="6 12">1-(5-phosphoribosyl)-5-[(5-phosphoribosylamino)methylideneamino] imidazole-4-carboxamide isomerase</fullName>
        <ecNumber evidence="5 12">5.3.1.16</ecNumber>
    </recommendedName>
    <alternativeName>
        <fullName evidence="11 12">Phosphoribosylformimino-5-aminoimidazole carboxamide ribotide isomerase</fullName>
    </alternativeName>
</protein>
<dbReference type="PANTHER" id="PTHR43090">
    <property type="entry name" value="1-(5-PHOSPHORIBOSYL)-5-[(5-PHOSPHORIBOSYLAMINO)METHYLIDENEAMINO] IMIDAZOLE-4-CARBOXAMIDE ISOMERASE"/>
    <property type="match status" value="1"/>
</dbReference>
<dbReference type="NCBIfam" id="TIGR00007">
    <property type="entry name" value="1-(5-phosphoribosyl)-5-[(5-phosphoribosylamino)methylideneamino]imidazole-4-carboxamide isomerase"/>
    <property type="match status" value="1"/>
</dbReference>
<evidence type="ECO:0000256" key="10">
    <source>
        <dbReference type="ARBA" id="ARBA00023235"/>
    </source>
</evidence>
<evidence type="ECO:0000313" key="16">
    <source>
        <dbReference type="Proteomes" id="UP000231057"/>
    </source>
</evidence>
<keyword evidence="7 12" id="KW-0963">Cytoplasm</keyword>
<dbReference type="HAMAP" id="MF_01014">
    <property type="entry name" value="HisA"/>
    <property type="match status" value="1"/>
</dbReference>
<organism evidence="15 16">
    <name type="scientific">Parathermosynechococcus lividus PCC 6715</name>
    <dbReference type="NCBI Taxonomy" id="1917166"/>
    <lineage>
        <taxon>Bacteria</taxon>
        <taxon>Bacillati</taxon>
        <taxon>Cyanobacteriota</taxon>
        <taxon>Cyanophyceae</taxon>
        <taxon>Acaryochloridales</taxon>
        <taxon>Thermosynechococcaceae</taxon>
        <taxon>Parathermosynechococcus</taxon>
    </lineage>
</organism>
<dbReference type="OrthoDB" id="9807749at2"/>
<evidence type="ECO:0000256" key="8">
    <source>
        <dbReference type="ARBA" id="ARBA00022605"/>
    </source>
</evidence>
<keyword evidence="16" id="KW-1185">Reference proteome</keyword>
<evidence type="ECO:0000256" key="12">
    <source>
        <dbReference type="HAMAP-Rule" id="MF_01014"/>
    </source>
</evidence>
<comment type="subcellular location">
    <subcellularLocation>
        <location evidence="2 12 14">Cytoplasm</location>
    </subcellularLocation>
</comment>
<gene>
    <name evidence="12" type="primary">hisA</name>
    <name evidence="15" type="ORF">BRW62_08755</name>
</gene>
<dbReference type="KEGG" id="slw:BRW62_08755"/>
<proteinExistence type="inferred from homology"/>
<accession>A0A2D2Q2S2</accession>
<dbReference type="Pfam" id="PF00977">
    <property type="entry name" value="His_biosynth"/>
    <property type="match status" value="1"/>
</dbReference>
<dbReference type="CDD" id="cd04732">
    <property type="entry name" value="HisA"/>
    <property type="match status" value="1"/>
</dbReference>
<reference evidence="16" key="2">
    <citation type="journal article" date="2022" name="Front. Microbiol.">
        <title>Comparative Genomic Analysis Revealed Distinct Molecular Components and Organization of CO2-Concentrating Mechanism in Thermophilic Cyanobacteria.</title>
        <authorList>
            <person name="Tang J."/>
            <person name="Zhou H."/>
            <person name="Yao D."/>
            <person name="Riaz S."/>
            <person name="You D."/>
            <person name="Klepacz-Smolka A."/>
            <person name="Daroch M."/>
        </authorList>
    </citation>
    <scope>NUCLEOTIDE SEQUENCE [LARGE SCALE GENOMIC DNA]</scope>
    <source>
        <strain evidence="16">PCC 6715</strain>
    </source>
</reference>
<dbReference type="GO" id="GO:0000162">
    <property type="term" value="P:L-tryptophan biosynthetic process"/>
    <property type="evidence" value="ECO:0007669"/>
    <property type="project" value="TreeGrafter"/>
</dbReference>
<keyword evidence="8 12" id="KW-0028">Amino-acid biosynthesis</keyword>
<evidence type="ECO:0000256" key="11">
    <source>
        <dbReference type="ARBA" id="ARBA00030547"/>
    </source>
</evidence>
<dbReference type="GO" id="GO:0003949">
    <property type="term" value="F:1-(5-phosphoribosyl)-5-[(5-phosphoribosylamino)methylideneamino]imidazole-4-carboxamide isomerase activity"/>
    <property type="evidence" value="ECO:0007669"/>
    <property type="project" value="UniProtKB-UniRule"/>
</dbReference>
<name>A0A2D2Q2S2_PARLV</name>
<evidence type="ECO:0000313" key="15">
    <source>
        <dbReference type="EMBL" id="ATS18822.1"/>
    </source>
</evidence>
<dbReference type="RefSeq" id="WP_099799154.1">
    <property type="nucleotide sequence ID" value="NZ_CP018092.1"/>
</dbReference>
<evidence type="ECO:0000256" key="5">
    <source>
        <dbReference type="ARBA" id="ARBA00012550"/>
    </source>
</evidence>
<dbReference type="UniPathway" id="UPA00031">
    <property type="reaction ID" value="UER00009"/>
</dbReference>
<dbReference type="Gene3D" id="3.20.20.70">
    <property type="entry name" value="Aldolase class I"/>
    <property type="match status" value="1"/>
</dbReference>
<dbReference type="EC" id="5.3.1.16" evidence="5 12"/>